<evidence type="ECO:0000256" key="6">
    <source>
        <dbReference type="SAM" id="Phobius"/>
    </source>
</evidence>
<dbReference type="InterPro" id="IPR001123">
    <property type="entry name" value="LeuE-type"/>
</dbReference>
<dbReference type="GO" id="GO:0015171">
    <property type="term" value="F:amino acid transmembrane transporter activity"/>
    <property type="evidence" value="ECO:0007669"/>
    <property type="project" value="TreeGrafter"/>
</dbReference>
<evidence type="ECO:0000313" key="8">
    <source>
        <dbReference type="Proteomes" id="UP000281112"/>
    </source>
</evidence>
<evidence type="ECO:0000256" key="4">
    <source>
        <dbReference type="ARBA" id="ARBA00022989"/>
    </source>
</evidence>
<gene>
    <name evidence="7" type="ORF">EES38_10740</name>
</gene>
<evidence type="ECO:0000256" key="5">
    <source>
        <dbReference type="ARBA" id="ARBA00023136"/>
    </source>
</evidence>
<feature type="transmembrane region" description="Helical" evidence="6">
    <location>
        <begin position="6"/>
        <end position="28"/>
    </location>
</feature>
<dbReference type="OrthoDB" id="9804822at2"/>
<dbReference type="EMBL" id="RJVQ01000003">
    <property type="protein sequence ID" value="RQW63708.1"/>
    <property type="molecule type" value="Genomic_DNA"/>
</dbReference>
<dbReference type="AlphaFoldDB" id="A0A3N9THC3"/>
<organism evidence="7 8">
    <name type="scientific">Vibrio viridaestus</name>
    <dbReference type="NCBI Taxonomy" id="2487322"/>
    <lineage>
        <taxon>Bacteria</taxon>
        <taxon>Pseudomonadati</taxon>
        <taxon>Pseudomonadota</taxon>
        <taxon>Gammaproteobacteria</taxon>
        <taxon>Vibrionales</taxon>
        <taxon>Vibrionaceae</taxon>
        <taxon>Vibrio</taxon>
    </lineage>
</organism>
<comment type="caution">
    <text evidence="7">The sequence shown here is derived from an EMBL/GenBank/DDBJ whole genome shotgun (WGS) entry which is preliminary data.</text>
</comment>
<keyword evidence="2" id="KW-1003">Cell membrane</keyword>
<evidence type="ECO:0000256" key="3">
    <source>
        <dbReference type="ARBA" id="ARBA00022692"/>
    </source>
</evidence>
<comment type="subcellular location">
    <subcellularLocation>
        <location evidence="1">Cell membrane</location>
        <topology evidence="1">Multi-pass membrane protein</topology>
    </subcellularLocation>
</comment>
<name>A0A3N9THC3_9VIBR</name>
<protein>
    <submittedName>
        <fullName evidence="7">LysE family translocator</fullName>
    </submittedName>
</protein>
<dbReference type="RefSeq" id="WP_124937171.1">
    <property type="nucleotide sequence ID" value="NZ_RJVQ01000003.1"/>
</dbReference>
<feature type="transmembrane region" description="Helical" evidence="6">
    <location>
        <begin position="71"/>
        <end position="91"/>
    </location>
</feature>
<evidence type="ECO:0000256" key="2">
    <source>
        <dbReference type="ARBA" id="ARBA00022475"/>
    </source>
</evidence>
<feature type="transmembrane region" description="Helical" evidence="6">
    <location>
        <begin position="145"/>
        <end position="170"/>
    </location>
</feature>
<evidence type="ECO:0000256" key="1">
    <source>
        <dbReference type="ARBA" id="ARBA00004651"/>
    </source>
</evidence>
<feature type="transmembrane region" description="Helical" evidence="6">
    <location>
        <begin position="112"/>
        <end position="133"/>
    </location>
</feature>
<dbReference type="PANTHER" id="PTHR30086">
    <property type="entry name" value="ARGININE EXPORTER PROTEIN ARGO"/>
    <property type="match status" value="1"/>
</dbReference>
<dbReference type="Pfam" id="PF01810">
    <property type="entry name" value="LysE"/>
    <property type="match status" value="1"/>
</dbReference>
<proteinExistence type="predicted"/>
<keyword evidence="5 6" id="KW-0472">Membrane</keyword>
<feature type="transmembrane region" description="Helical" evidence="6">
    <location>
        <begin position="182"/>
        <end position="202"/>
    </location>
</feature>
<accession>A0A3N9THC3</accession>
<evidence type="ECO:0000313" key="7">
    <source>
        <dbReference type="EMBL" id="RQW63708.1"/>
    </source>
</evidence>
<reference evidence="7 8" key="1">
    <citation type="submission" date="2018-11" db="EMBL/GenBank/DDBJ databases">
        <title>Vibrio LJC006 sp. nov., isolated from seawater during the bloom of the enteromorpha.</title>
        <authorList>
            <person name="Liang J."/>
        </authorList>
    </citation>
    <scope>NUCLEOTIDE SEQUENCE [LARGE SCALE GENOMIC DNA]</scope>
    <source>
        <strain evidence="7 8">LJC006</strain>
    </source>
</reference>
<keyword evidence="3 6" id="KW-0812">Transmembrane</keyword>
<feature type="transmembrane region" description="Helical" evidence="6">
    <location>
        <begin position="40"/>
        <end position="65"/>
    </location>
</feature>
<sequence>MSIHIWLAFVLTASLILIVPGPTIIYVVGQSLKYGHRASVPLSIGVILGDALCIILSLVGLSVFLSVFSTAFIFIKYLGAGYLIYLGVKMFRSGSTVSPQQIDSSDFNSKKLFKDVFLVNALNPKGIVFYSAFMPQFVVPQSNVVYQFSILAVTFLCLAFINVTFYSLLASKTMKLFKNSKFLRAFNVTGGLFLVGAGLYTATVKRN</sequence>
<dbReference type="PIRSF" id="PIRSF006324">
    <property type="entry name" value="LeuE"/>
    <property type="match status" value="1"/>
</dbReference>
<keyword evidence="4 6" id="KW-1133">Transmembrane helix</keyword>
<dbReference type="GO" id="GO:0005886">
    <property type="term" value="C:plasma membrane"/>
    <property type="evidence" value="ECO:0007669"/>
    <property type="project" value="UniProtKB-SubCell"/>
</dbReference>
<dbReference type="Proteomes" id="UP000281112">
    <property type="component" value="Unassembled WGS sequence"/>
</dbReference>
<keyword evidence="8" id="KW-1185">Reference proteome</keyword>
<dbReference type="PANTHER" id="PTHR30086:SF20">
    <property type="entry name" value="ARGININE EXPORTER PROTEIN ARGO-RELATED"/>
    <property type="match status" value="1"/>
</dbReference>